<dbReference type="PANTHER" id="PTHR32133">
    <property type="entry name" value="OS07G0120400 PROTEIN"/>
    <property type="match status" value="1"/>
</dbReference>
<name>A0A5J9VYE2_9POAL</name>
<gene>
    <name evidence="2" type="ORF">EJB05_14085</name>
</gene>
<dbReference type="AlphaFoldDB" id="A0A5J9VYE2"/>
<comment type="caution">
    <text evidence="2">The sequence shown here is derived from an EMBL/GenBank/DDBJ whole genome shotgun (WGS) entry which is preliminary data.</text>
</comment>
<evidence type="ECO:0000313" key="2">
    <source>
        <dbReference type="EMBL" id="TVU40616.1"/>
    </source>
</evidence>
<evidence type="ECO:0000256" key="1">
    <source>
        <dbReference type="SAM" id="MobiDB-lite"/>
    </source>
</evidence>
<feature type="compositionally biased region" description="Basic and acidic residues" evidence="1">
    <location>
        <begin position="16"/>
        <end position="27"/>
    </location>
</feature>
<dbReference type="PANTHER" id="PTHR32133:SF386">
    <property type="entry name" value="F-BOX DOMAIN-CONTAINING PROTEIN"/>
    <property type="match status" value="1"/>
</dbReference>
<feature type="non-terminal residue" evidence="2">
    <location>
        <position position="1"/>
    </location>
</feature>
<dbReference type="Gramene" id="TVU40616">
    <property type="protein sequence ID" value="TVU40616"/>
    <property type="gene ID" value="EJB05_14085"/>
</dbReference>
<sequence length="294" mass="32208">MVPPARPHLNLVEPDQVNRPRPGREQTQHGPKSRNSPPPPTLLYSGDHQHDGVGAGACGDLVEDILLRFPPDDPASLVRAALVCKESCRIVSGPGFRRRFCELHRMAPILGVLCNSVYEDGYSISRFFPSSSSSSWPPQANFGDGQALDARHGRVLFRQRLIRKACLPDKRVPDKRKQTGPEDVWDAVTGERRALPILPLLDPCSWRWNAAVLCAVHGACDHLGCHGGPFLVVLLEGDSTQMRVQVYSSEPDVWSEPTYGPQPPSCGIQMVEKPNGSLGPRIAPTRATRAATQP</sequence>
<evidence type="ECO:0000313" key="3">
    <source>
        <dbReference type="Proteomes" id="UP000324897"/>
    </source>
</evidence>
<reference evidence="2 3" key="1">
    <citation type="journal article" date="2019" name="Sci. Rep.">
        <title>A high-quality genome of Eragrostis curvula grass provides insights into Poaceae evolution and supports new strategies to enhance forage quality.</title>
        <authorList>
            <person name="Carballo J."/>
            <person name="Santos B.A.C.M."/>
            <person name="Zappacosta D."/>
            <person name="Garbus I."/>
            <person name="Selva J.P."/>
            <person name="Gallo C.A."/>
            <person name="Diaz A."/>
            <person name="Albertini E."/>
            <person name="Caccamo M."/>
            <person name="Echenique V."/>
        </authorList>
    </citation>
    <scope>NUCLEOTIDE SEQUENCE [LARGE SCALE GENOMIC DNA]</scope>
    <source>
        <strain evidence="3">cv. Victoria</strain>
        <tissue evidence="2">Leaf</tissue>
    </source>
</reference>
<evidence type="ECO:0008006" key="4">
    <source>
        <dbReference type="Google" id="ProtNLM"/>
    </source>
</evidence>
<protein>
    <recommendedName>
        <fullName evidence="4">F-box domain-containing protein</fullName>
    </recommendedName>
</protein>
<proteinExistence type="predicted"/>
<accession>A0A5J9VYE2</accession>
<organism evidence="2 3">
    <name type="scientific">Eragrostis curvula</name>
    <name type="common">weeping love grass</name>
    <dbReference type="NCBI Taxonomy" id="38414"/>
    <lineage>
        <taxon>Eukaryota</taxon>
        <taxon>Viridiplantae</taxon>
        <taxon>Streptophyta</taxon>
        <taxon>Embryophyta</taxon>
        <taxon>Tracheophyta</taxon>
        <taxon>Spermatophyta</taxon>
        <taxon>Magnoliopsida</taxon>
        <taxon>Liliopsida</taxon>
        <taxon>Poales</taxon>
        <taxon>Poaceae</taxon>
        <taxon>PACMAD clade</taxon>
        <taxon>Chloridoideae</taxon>
        <taxon>Eragrostideae</taxon>
        <taxon>Eragrostidinae</taxon>
        <taxon>Eragrostis</taxon>
    </lineage>
</organism>
<dbReference type="Proteomes" id="UP000324897">
    <property type="component" value="Chromosome 4"/>
</dbReference>
<keyword evidence="3" id="KW-1185">Reference proteome</keyword>
<dbReference type="SUPFAM" id="SSF81383">
    <property type="entry name" value="F-box domain"/>
    <property type="match status" value="1"/>
</dbReference>
<dbReference type="InterPro" id="IPR036047">
    <property type="entry name" value="F-box-like_dom_sf"/>
</dbReference>
<feature type="compositionally biased region" description="Low complexity" evidence="1">
    <location>
        <begin position="280"/>
        <end position="294"/>
    </location>
</feature>
<feature type="region of interest" description="Disordered" evidence="1">
    <location>
        <begin position="1"/>
        <end position="49"/>
    </location>
</feature>
<dbReference type="EMBL" id="RWGY01000007">
    <property type="protein sequence ID" value="TVU40616.1"/>
    <property type="molecule type" value="Genomic_DNA"/>
</dbReference>
<feature type="region of interest" description="Disordered" evidence="1">
    <location>
        <begin position="272"/>
        <end position="294"/>
    </location>
</feature>